<accession>A0A5M9JHP4</accession>
<dbReference type="InterPro" id="IPR025187">
    <property type="entry name" value="DUF4112"/>
</dbReference>
<proteinExistence type="predicted"/>
<sequence length="390" mass="43412">MSSATLSHDCFLYCFTAAKPYYHKISRVNNSSILHNLLKEKNILFKKLLIPHTTAATHTNSTIMTSLAAKYISKKVLGESVSNKFGSEDLYFETVPASRLDGVPSKKKTQKRRKAIPAGISDKDAKILTKVKRRAYRLDMSLFNCCGIRFGWSSVIGLVPAIGDFIDLFMALMVFRTCDKVDGGLPNNVRAKMMFNIMLDFAVGLIPFAGDLVDAVFRANTRNALELERHLRDKGARILKAKGEGLPAVDVTDPDEFDLYDQQLSSDDEPPRYTSRANTETVNPRSQVDVIVTAGLVMAVAQSEQDSLTRSRVVEIDPNVQDSLSPSKVVAIDLSGPDSQSPSLHFQLVPRKLKRAVDVKRDYDFHLSGSWNVLGMFDILMPARFSLFVQ</sequence>
<dbReference type="Proteomes" id="UP000322873">
    <property type="component" value="Unassembled WGS sequence"/>
</dbReference>
<gene>
    <name evidence="2" type="ORF">EYC84_008574</name>
</gene>
<dbReference type="VEuPathDB" id="FungiDB:MFRU_034g00320"/>
<protein>
    <recommendedName>
        <fullName evidence="4">PH domain-containing protein</fullName>
    </recommendedName>
</protein>
<dbReference type="PANTHER" id="PTHR35519:SF2">
    <property type="entry name" value="PH DOMAIN PROTEIN"/>
    <property type="match status" value="1"/>
</dbReference>
<dbReference type="PANTHER" id="PTHR35519">
    <property type="entry name" value="MEMBRANE PROTEINS"/>
    <property type="match status" value="1"/>
</dbReference>
<dbReference type="EMBL" id="VICG01000010">
    <property type="protein sequence ID" value="KAA8568180.1"/>
    <property type="molecule type" value="Genomic_DNA"/>
</dbReference>
<evidence type="ECO:0000313" key="3">
    <source>
        <dbReference type="Proteomes" id="UP000322873"/>
    </source>
</evidence>
<keyword evidence="3" id="KW-1185">Reference proteome</keyword>
<feature type="region of interest" description="Disordered" evidence="1">
    <location>
        <begin position="261"/>
        <end position="280"/>
    </location>
</feature>
<organism evidence="2 3">
    <name type="scientific">Monilinia fructicola</name>
    <name type="common">Brown rot fungus</name>
    <name type="synonym">Ciboria fructicola</name>
    <dbReference type="NCBI Taxonomy" id="38448"/>
    <lineage>
        <taxon>Eukaryota</taxon>
        <taxon>Fungi</taxon>
        <taxon>Dikarya</taxon>
        <taxon>Ascomycota</taxon>
        <taxon>Pezizomycotina</taxon>
        <taxon>Leotiomycetes</taxon>
        <taxon>Helotiales</taxon>
        <taxon>Sclerotiniaceae</taxon>
        <taxon>Monilinia</taxon>
    </lineage>
</organism>
<reference evidence="2 3" key="1">
    <citation type="submission" date="2019-06" db="EMBL/GenBank/DDBJ databases">
        <title>Genome Sequence of the Brown Rot Fungal Pathogen Monilinia fructicola.</title>
        <authorList>
            <person name="De Miccolis Angelini R.M."/>
            <person name="Landi L."/>
            <person name="Abate D."/>
            <person name="Pollastro S."/>
            <person name="Romanazzi G."/>
            <person name="Faretra F."/>
        </authorList>
    </citation>
    <scope>NUCLEOTIDE SEQUENCE [LARGE SCALE GENOMIC DNA]</scope>
    <source>
        <strain evidence="2 3">Mfrc123</strain>
    </source>
</reference>
<dbReference type="Pfam" id="PF13430">
    <property type="entry name" value="DUF4112"/>
    <property type="match status" value="1"/>
</dbReference>
<name>A0A5M9JHP4_MONFR</name>
<dbReference type="AlphaFoldDB" id="A0A5M9JHP4"/>
<evidence type="ECO:0000256" key="1">
    <source>
        <dbReference type="SAM" id="MobiDB-lite"/>
    </source>
</evidence>
<evidence type="ECO:0000313" key="2">
    <source>
        <dbReference type="EMBL" id="KAA8568180.1"/>
    </source>
</evidence>
<comment type="caution">
    <text evidence="2">The sequence shown here is derived from an EMBL/GenBank/DDBJ whole genome shotgun (WGS) entry which is preliminary data.</text>
</comment>
<evidence type="ECO:0008006" key="4">
    <source>
        <dbReference type="Google" id="ProtNLM"/>
    </source>
</evidence>